<reference evidence="1 2" key="1">
    <citation type="submission" date="2023-09" db="EMBL/GenBank/DDBJ databases">
        <authorList>
            <person name="Wang M."/>
        </authorList>
    </citation>
    <scope>NUCLEOTIDE SEQUENCE [LARGE SCALE GENOMIC DNA]</scope>
    <source>
        <strain evidence="1">GT-2023</strain>
        <tissue evidence="1">Liver</tissue>
    </source>
</reference>
<accession>A0ABR3M3V1</accession>
<protein>
    <recommendedName>
        <fullName evidence="3">Reverse transcriptase</fullName>
    </recommendedName>
</protein>
<name>A0ABR3M3V1_9TELE</name>
<evidence type="ECO:0000313" key="1">
    <source>
        <dbReference type="EMBL" id="KAL1258926.1"/>
    </source>
</evidence>
<proteinExistence type="predicted"/>
<dbReference type="PANTHER" id="PTHR37984">
    <property type="entry name" value="PROTEIN CBG26694"/>
    <property type="match status" value="1"/>
</dbReference>
<dbReference type="Proteomes" id="UP001558613">
    <property type="component" value="Unassembled WGS sequence"/>
</dbReference>
<dbReference type="SUPFAM" id="SSF56672">
    <property type="entry name" value="DNA/RNA polymerases"/>
    <property type="match status" value="1"/>
</dbReference>
<dbReference type="InterPro" id="IPR043128">
    <property type="entry name" value="Rev_trsase/Diguanyl_cyclase"/>
</dbReference>
<organism evidence="1 2">
    <name type="scientific">Cirrhinus molitorella</name>
    <name type="common">mud carp</name>
    <dbReference type="NCBI Taxonomy" id="172907"/>
    <lineage>
        <taxon>Eukaryota</taxon>
        <taxon>Metazoa</taxon>
        <taxon>Chordata</taxon>
        <taxon>Craniata</taxon>
        <taxon>Vertebrata</taxon>
        <taxon>Euteleostomi</taxon>
        <taxon>Actinopterygii</taxon>
        <taxon>Neopterygii</taxon>
        <taxon>Teleostei</taxon>
        <taxon>Ostariophysi</taxon>
        <taxon>Cypriniformes</taxon>
        <taxon>Cyprinidae</taxon>
        <taxon>Labeoninae</taxon>
        <taxon>Labeonini</taxon>
        <taxon>Cirrhinus</taxon>
    </lineage>
</organism>
<dbReference type="EMBL" id="JAYMGO010000016">
    <property type="protein sequence ID" value="KAL1258926.1"/>
    <property type="molecule type" value="Genomic_DNA"/>
</dbReference>
<dbReference type="InterPro" id="IPR050951">
    <property type="entry name" value="Retrovirus_Pol_polyprotein"/>
</dbReference>
<comment type="caution">
    <text evidence="1">The sequence shown here is derived from an EMBL/GenBank/DDBJ whole genome shotgun (WGS) entry which is preliminary data.</text>
</comment>
<gene>
    <name evidence="1" type="ORF">QQF64_009503</name>
</gene>
<evidence type="ECO:0008006" key="3">
    <source>
        <dbReference type="Google" id="ProtNLM"/>
    </source>
</evidence>
<keyword evidence="2" id="KW-1185">Reference proteome</keyword>
<dbReference type="Gene3D" id="3.30.70.270">
    <property type="match status" value="1"/>
</dbReference>
<dbReference type="PANTHER" id="PTHR37984:SF5">
    <property type="entry name" value="PROTEIN NYNRIN-LIKE"/>
    <property type="match status" value="1"/>
</dbReference>
<dbReference type="InterPro" id="IPR043502">
    <property type="entry name" value="DNA/RNA_pol_sf"/>
</dbReference>
<evidence type="ECO:0000313" key="2">
    <source>
        <dbReference type="Proteomes" id="UP001558613"/>
    </source>
</evidence>
<dbReference type="Gene3D" id="3.10.10.10">
    <property type="entry name" value="HIV Type 1 Reverse Transcriptase, subunit A, domain 1"/>
    <property type="match status" value="1"/>
</dbReference>
<sequence>MQHKVKAELERMVALGVLTPVSEPTNWASSMVATQIKTQISLDHKSSLLTAFSTPFGRFRFLQMPFGINSACKVFQYAMEQIFAGYLCAVIMDVIIVGGNGEEKMMQI</sequence>